<feature type="domain" description="UspA" evidence="2">
    <location>
        <begin position="155"/>
        <end position="263"/>
    </location>
</feature>
<comment type="similarity">
    <text evidence="1">Belongs to the universal stress protein A family.</text>
</comment>
<dbReference type="InterPro" id="IPR006015">
    <property type="entry name" value="Universal_stress_UspA"/>
</dbReference>
<protein>
    <submittedName>
        <fullName evidence="3">Universal stress protein</fullName>
    </submittedName>
</protein>
<dbReference type="InterPro" id="IPR006016">
    <property type="entry name" value="UspA"/>
</dbReference>
<dbReference type="PRINTS" id="PR01438">
    <property type="entry name" value="UNVRSLSTRESS"/>
</dbReference>
<dbReference type="Gene3D" id="3.40.50.620">
    <property type="entry name" value="HUPs"/>
    <property type="match status" value="2"/>
</dbReference>
<comment type="caution">
    <text evidence="3">The sequence shown here is derived from an EMBL/GenBank/DDBJ whole genome shotgun (WGS) entry which is preliminary data.</text>
</comment>
<gene>
    <name evidence="3" type="ORF">C1S78_16060</name>
</gene>
<dbReference type="EMBL" id="POTL01000001">
    <property type="protein sequence ID" value="TLH53663.1"/>
    <property type="molecule type" value="Genomic_DNA"/>
</dbReference>
<evidence type="ECO:0000313" key="3">
    <source>
        <dbReference type="EMBL" id="TLH53663.1"/>
    </source>
</evidence>
<evidence type="ECO:0000259" key="2">
    <source>
        <dbReference type="Pfam" id="PF00582"/>
    </source>
</evidence>
<accession>A0A8H2JD02</accession>
<dbReference type="AlphaFoldDB" id="A0A8H2JD02"/>
<proteinExistence type="inferred from homology"/>
<dbReference type="PANTHER" id="PTHR46268:SF6">
    <property type="entry name" value="UNIVERSAL STRESS PROTEIN UP12"/>
    <property type="match status" value="1"/>
</dbReference>
<evidence type="ECO:0000256" key="1">
    <source>
        <dbReference type="ARBA" id="ARBA00008791"/>
    </source>
</evidence>
<organism evidence="3">
    <name type="scientific">Mycolicibacterium mucogenicum DSM 44124</name>
    <dbReference type="NCBI Taxonomy" id="1226753"/>
    <lineage>
        <taxon>Bacteria</taxon>
        <taxon>Bacillati</taxon>
        <taxon>Actinomycetota</taxon>
        <taxon>Actinomycetes</taxon>
        <taxon>Mycobacteriales</taxon>
        <taxon>Mycobacteriaceae</taxon>
        <taxon>Mycolicibacterium</taxon>
    </lineage>
</organism>
<dbReference type="PANTHER" id="PTHR46268">
    <property type="entry name" value="STRESS RESPONSE PROTEIN NHAX"/>
    <property type="match status" value="1"/>
</dbReference>
<name>A0A8H2JD02_MYCMU</name>
<dbReference type="SUPFAM" id="SSF52402">
    <property type="entry name" value="Adenine nucleotide alpha hydrolases-like"/>
    <property type="match status" value="2"/>
</dbReference>
<reference evidence="3" key="1">
    <citation type="submission" date="2018-01" db="EMBL/GenBank/DDBJ databases">
        <title>Comparative genomics of Mycobacterium mucogenicum and Mycobacterium neoaurum clade members emphasizing tRNA and non-coding RNA.</title>
        <authorList>
            <person name="Behra P.R.K."/>
            <person name="Pettersson B.M.F."/>
            <person name="Das S."/>
            <person name="Dasgupta S."/>
            <person name="Kirsebom L.A."/>
        </authorList>
    </citation>
    <scope>NUCLEOTIDE SEQUENCE</scope>
    <source>
        <strain evidence="3">DSM 44124</strain>
    </source>
</reference>
<feature type="domain" description="UspA" evidence="2">
    <location>
        <begin position="13"/>
        <end position="144"/>
    </location>
</feature>
<dbReference type="Pfam" id="PF00582">
    <property type="entry name" value="Usp"/>
    <property type="match status" value="2"/>
</dbReference>
<sequence length="287" mass="30602">MEMYKSASPSPAVVVGVDGSRWSVDAALWAVDEAVSRDVPLRLLYVVEPRGHGAVDPQQEAQDLACADVSVRRALVAIESTEKPVKVEWEVLQGHPSRVLLDASRSADLLCLGSLGIAHATGYRLGSTSATLASSAPCPVAIVRSANHHGAMGPRHVVVEVDESPDSAVVLEAGISEARLRGAPLTVLATRPTTLSDGRDRVPDDGVRARLDKRLAQHRVANPDVEFNPVAIRGSTMNYLDRQADSIQLLVIGRHRRPGMGEIVGTARSASPQVNCTALICQNGQRL</sequence>
<dbReference type="InterPro" id="IPR014729">
    <property type="entry name" value="Rossmann-like_a/b/a_fold"/>
</dbReference>